<keyword evidence="3" id="KW-1185">Reference proteome</keyword>
<dbReference type="Pfam" id="PF24308">
    <property type="entry name" value="DUF7487"/>
    <property type="match status" value="1"/>
</dbReference>
<name>A0A1W6JJ70_9CAUD</name>
<organism evidence="2 3">
    <name type="scientific">Lactococcus phage AM1</name>
    <dbReference type="NCBI Taxonomy" id="1965467"/>
    <lineage>
        <taxon>Viruses</taxon>
        <taxon>Duplodnaviria</taxon>
        <taxon>Heunggongvirae</taxon>
        <taxon>Uroviricota</taxon>
        <taxon>Caudoviricetes</taxon>
        <taxon>Audreyjarvisvirus</taxon>
        <taxon>Audreyjarvisvirus AM1</taxon>
    </lineage>
</organism>
<gene>
    <name evidence="2" type="ORF">AM1_153</name>
</gene>
<dbReference type="EMBL" id="KY554768">
    <property type="protein sequence ID" value="ARM66280.1"/>
    <property type="molecule type" value="Genomic_DNA"/>
</dbReference>
<sequence length="313" mass="36309">MLITEEIEIAWHAKTRKRYESLGYQFTKYKDKFIVKIEDLSKGSDFVVQYTCDYCGTELNNKYDVYNKRRKKIGKDCCKECITLKVVESNLELKGYESYLSSNEGKTKIAQTNLERYGVKNVFELKEFQDKATESIKNKYGVENVFQSDEIKDKIKKTNLNKYGVEYPQQNREIRRLSMKNRVKNNQGYKPNGDIGFYNGVPASKMQIAIANQLGGKINFPILDVGYIDILIGNDICIEYDGGGHNLSVKMGKISQDEFDRKENKRNFKLIENGYKVLRIVNTKDLKFDTKIISDWLSENNFRDSNLESIIIS</sequence>
<accession>A0A1W6JJ70</accession>
<feature type="domain" description="DUF7487" evidence="1">
    <location>
        <begin position="80"/>
        <end position="200"/>
    </location>
</feature>
<protein>
    <submittedName>
        <fullName evidence="2">Zinc-ribbon-containing protein</fullName>
    </submittedName>
</protein>
<dbReference type="InterPro" id="IPR055910">
    <property type="entry name" value="DUF7487"/>
</dbReference>
<proteinExistence type="predicted"/>
<evidence type="ECO:0000313" key="2">
    <source>
        <dbReference type="EMBL" id="ARM66280.1"/>
    </source>
</evidence>
<reference evidence="2 3" key="1">
    <citation type="journal article" date="2017" name="Viruses">
        <title>Phage Biodiversity in Artisanal Cheese Wheys Reflects the Complexity of the Fermentation Process.</title>
        <authorList>
            <person name="Mahony J."/>
            <person name="Moscarelli A."/>
            <person name="Kelleher P."/>
            <person name="Lugli G.A."/>
            <person name="Ventura M."/>
            <person name="Settanni L."/>
            <person name="van Sinderen D."/>
        </authorList>
    </citation>
    <scope>NUCLEOTIDE SEQUENCE [LARGE SCALE GENOMIC DNA]</scope>
</reference>
<dbReference type="Gene3D" id="3.40.960.10">
    <property type="entry name" value="VSR Endonuclease"/>
    <property type="match status" value="1"/>
</dbReference>
<evidence type="ECO:0000313" key="3">
    <source>
        <dbReference type="Proteomes" id="UP000221405"/>
    </source>
</evidence>
<evidence type="ECO:0000259" key="1">
    <source>
        <dbReference type="Pfam" id="PF24308"/>
    </source>
</evidence>
<dbReference type="Proteomes" id="UP000221405">
    <property type="component" value="Segment"/>
</dbReference>